<dbReference type="CDD" id="cd00310">
    <property type="entry name" value="ATP-synt_Fo_a_6"/>
    <property type="match status" value="1"/>
</dbReference>
<keyword evidence="7 11" id="KW-1133">Transmembrane helix</keyword>
<dbReference type="InterPro" id="IPR000568">
    <property type="entry name" value="ATP_synth_F0_asu"/>
</dbReference>
<evidence type="ECO:0000256" key="9">
    <source>
        <dbReference type="ARBA" id="ARBA00023136"/>
    </source>
</evidence>
<dbReference type="InterPro" id="IPR035908">
    <property type="entry name" value="F0_ATP_A_sf"/>
</dbReference>
<dbReference type="NCBIfam" id="TIGR01131">
    <property type="entry name" value="ATP_synt_6_or_A"/>
    <property type="match status" value="1"/>
</dbReference>
<dbReference type="PRINTS" id="PR00123">
    <property type="entry name" value="ATPASEA"/>
</dbReference>
<keyword evidence="4 11" id="KW-0138">CF(0)</keyword>
<protein>
    <recommendedName>
        <fullName evidence="11 12">ATP synthase subunit a</fullName>
    </recommendedName>
    <alternativeName>
        <fullName evidence="11">ATP synthase F0 sector subunit a</fullName>
    </alternativeName>
    <alternativeName>
        <fullName evidence="11">F-ATPase subunit 6</fullName>
    </alternativeName>
</protein>
<evidence type="ECO:0000256" key="5">
    <source>
        <dbReference type="ARBA" id="ARBA00022692"/>
    </source>
</evidence>
<evidence type="ECO:0000313" key="14">
    <source>
        <dbReference type="Proteomes" id="UP000230179"/>
    </source>
</evidence>
<name>A0A2H0UAA3_9BACT</name>
<sequence length="249" mass="27367">MPEISIKPEVVFHIGQLPITNSMFMGTLTAIVLLIFGLLLKRSLSEVPGKLQGWFEVIMEETLKIMDNVLGSRERSLQYFPIVFTIFLFVLVSNWMGLLPLSHVLVGEAPLFRAATSDLNFTIALAVMSVLAVNVLGAAAIGVSAHLNKFFVNPLRDPIGSFVGLLELVSEFVKIISFSFRLFGNVFAGEVLLTIVAFLVPYAVPLPFLFLEVFVGVIQAFIFAMLTLVFLGMSIVTHGEHSNEPLVHA</sequence>
<feature type="transmembrane region" description="Helical" evidence="11">
    <location>
        <begin position="79"/>
        <end position="101"/>
    </location>
</feature>
<feature type="transmembrane region" description="Helical" evidence="11">
    <location>
        <begin position="22"/>
        <end position="40"/>
    </location>
</feature>
<dbReference type="Pfam" id="PF00119">
    <property type="entry name" value="ATP-synt_A"/>
    <property type="match status" value="1"/>
</dbReference>
<dbReference type="InterPro" id="IPR045082">
    <property type="entry name" value="ATP_syn_F0_a_bact/chloroplast"/>
</dbReference>
<accession>A0A2H0UAA3</accession>
<comment type="subcellular location">
    <subcellularLocation>
        <location evidence="11 12">Cell membrane</location>
        <topology evidence="11 12">Multi-pass membrane protein</topology>
    </subcellularLocation>
    <subcellularLocation>
        <location evidence="1">Membrane</location>
        <topology evidence="1">Multi-pass membrane protein</topology>
    </subcellularLocation>
</comment>
<dbReference type="Gene3D" id="1.20.120.220">
    <property type="entry name" value="ATP synthase, F0 complex, subunit A"/>
    <property type="match status" value="1"/>
</dbReference>
<keyword evidence="11" id="KW-1003">Cell membrane</keyword>
<evidence type="ECO:0000256" key="12">
    <source>
        <dbReference type="RuleBase" id="RU000483"/>
    </source>
</evidence>
<dbReference type="GO" id="GO:0042777">
    <property type="term" value="P:proton motive force-driven plasma membrane ATP synthesis"/>
    <property type="evidence" value="ECO:0007669"/>
    <property type="project" value="TreeGrafter"/>
</dbReference>
<keyword evidence="3 11" id="KW-0813">Transport</keyword>
<organism evidence="13 14">
    <name type="scientific">Candidatus Kaiserbacteria bacterium CG10_big_fil_rev_8_21_14_0_10_56_12</name>
    <dbReference type="NCBI Taxonomy" id="1974611"/>
    <lineage>
        <taxon>Bacteria</taxon>
        <taxon>Candidatus Kaiseribacteriota</taxon>
    </lineage>
</organism>
<keyword evidence="8 11" id="KW-0406">Ion transport</keyword>
<feature type="transmembrane region" description="Helical" evidence="11">
    <location>
        <begin position="208"/>
        <end position="231"/>
    </location>
</feature>
<dbReference type="AlphaFoldDB" id="A0A2H0UAA3"/>
<dbReference type="HAMAP" id="MF_01393">
    <property type="entry name" value="ATP_synth_a_bact"/>
    <property type="match status" value="1"/>
</dbReference>
<evidence type="ECO:0000256" key="10">
    <source>
        <dbReference type="ARBA" id="ARBA00023310"/>
    </source>
</evidence>
<keyword evidence="9 11" id="KW-0472">Membrane</keyword>
<comment type="similarity">
    <text evidence="2 11 12">Belongs to the ATPase A chain family.</text>
</comment>
<dbReference type="GO" id="GO:0005886">
    <property type="term" value="C:plasma membrane"/>
    <property type="evidence" value="ECO:0007669"/>
    <property type="project" value="UniProtKB-SubCell"/>
</dbReference>
<evidence type="ECO:0000256" key="4">
    <source>
        <dbReference type="ARBA" id="ARBA00022547"/>
    </source>
</evidence>
<dbReference type="PANTHER" id="PTHR42823">
    <property type="entry name" value="ATP SYNTHASE SUBUNIT A, CHLOROPLASTIC"/>
    <property type="match status" value="1"/>
</dbReference>
<dbReference type="PROSITE" id="PS00449">
    <property type="entry name" value="ATPASE_A"/>
    <property type="match status" value="1"/>
</dbReference>
<feature type="transmembrane region" description="Helical" evidence="11">
    <location>
        <begin position="121"/>
        <end position="147"/>
    </location>
</feature>
<keyword evidence="6 11" id="KW-0375">Hydrogen ion transport</keyword>
<dbReference type="Proteomes" id="UP000230179">
    <property type="component" value="Unassembled WGS sequence"/>
</dbReference>
<dbReference type="EMBL" id="PFBL01000007">
    <property type="protein sequence ID" value="PIR83339.1"/>
    <property type="molecule type" value="Genomic_DNA"/>
</dbReference>
<dbReference type="GO" id="GO:0045259">
    <property type="term" value="C:proton-transporting ATP synthase complex"/>
    <property type="evidence" value="ECO:0007669"/>
    <property type="project" value="UniProtKB-KW"/>
</dbReference>
<dbReference type="PANTHER" id="PTHR42823:SF3">
    <property type="entry name" value="ATP SYNTHASE SUBUNIT A, CHLOROPLASTIC"/>
    <property type="match status" value="1"/>
</dbReference>
<gene>
    <name evidence="11 13" type="primary">atpB</name>
    <name evidence="13" type="ORF">COU19_00935</name>
</gene>
<evidence type="ECO:0000256" key="6">
    <source>
        <dbReference type="ARBA" id="ARBA00022781"/>
    </source>
</evidence>
<dbReference type="GO" id="GO:0046933">
    <property type="term" value="F:proton-transporting ATP synthase activity, rotational mechanism"/>
    <property type="evidence" value="ECO:0007669"/>
    <property type="project" value="UniProtKB-UniRule"/>
</dbReference>
<evidence type="ECO:0000256" key="7">
    <source>
        <dbReference type="ARBA" id="ARBA00022989"/>
    </source>
</evidence>
<keyword evidence="10 11" id="KW-0066">ATP synthesis</keyword>
<reference evidence="14" key="1">
    <citation type="submission" date="2017-09" db="EMBL/GenBank/DDBJ databases">
        <title>Depth-based differentiation of microbial function through sediment-hosted aquifers and enrichment of novel symbionts in the deep terrestrial subsurface.</title>
        <authorList>
            <person name="Probst A.J."/>
            <person name="Ladd B."/>
            <person name="Jarett J.K."/>
            <person name="Geller-Mcgrath D.E."/>
            <person name="Sieber C.M.K."/>
            <person name="Emerson J.B."/>
            <person name="Anantharaman K."/>
            <person name="Thomas B.C."/>
            <person name="Malmstrom R."/>
            <person name="Stieglmeier M."/>
            <person name="Klingl A."/>
            <person name="Woyke T."/>
            <person name="Ryan C.M."/>
            <person name="Banfield J.F."/>
        </authorList>
    </citation>
    <scope>NUCLEOTIDE SEQUENCE [LARGE SCALE GENOMIC DNA]</scope>
</reference>
<comment type="function">
    <text evidence="11 12">Key component of the proton channel; it plays a direct role in the translocation of protons across the membrane.</text>
</comment>
<evidence type="ECO:0000256" key="3">
    <source>
        <dbReference type="ARBA" id="ARBA00022448"/>
    </source>
</evidence>
<comment type="caution">
    <text evidence="13">The sequence shown here is derived from an EMBL/GenBank/DDBJ whole genome shotgun (WGS) entry which is preliminary data.</text>
</comment>
<keyword evidence="5 11" id="KW-0812">Transmembrane</keyword>
<proteinExistence type="inferred from homology"/>
<evidence type="ECO:0000313" key="13">
    <source>
        <dbReference type="EMBL" id="PIR83339.1"/>
    </source>
</evidence>
<dbReference type="SUPFAM" id="SSF81336">
    <property type="entry name" value="F1F0 ATP synthase subunit A"/>
    <property type="match status" value="1"/>
</dbReference>
<evidence type="ECO:0000256" key="1">
    <source>
        <dbReference type="ARBA" id="ARBA00004141"/>
    </source>
</evidence>
<dbReference type="InterPro" id="IPR023011">
    <property type="entry name" value="ATP_synth_F0_asu_AS"/>
</dbReference>
<evidence type="ECO:0000256" key="11">
    <source>
        <dbReference type="HAMAP-Rule" id="MF_01393"/>
    </source>
</evidence>
<feature type="transmembrane region" description="Helical" evidence="11">
    <location>
        <begin position="182"/>
        <end position="202"/>
    </location>
</feature>
<evidence type="ECO:0000256" key="2">
    <source>
        <dbReference type="ARBA" id="ARBA00006810"/>
    </source>
</evidence>
<evidence type="ECO:0000256" key="8">
    <source>
        <dbReference type="ARBA" id="ARBA00023065"/>
    </source>
</evidence>